<reference evidence="1" key="1">
    <citation type="submission" date="2018-02" db="EMBL/GenBank/DDBJ databases">
        <title>Rhizophora mucronata_Transcriptome.</title>
        <authorList>
            <person name="Meera S.P."/>
            <person name="Sreeshan A."/>
            <person name="Augustine A."/>
        </authorList>
    </citation>
    <scope>NUCLEOTIDE SEQUENCE</scope>
    <source>
        <tissue evidence="1">Leaf</tissue>
    </source>
</reference>
<dbReference type="EMBL" id="GGEC01076771">
    <property type="protein sequence ID" value="MBX57255.1"/>
    <property type="molecule type" value="Transcribed_RNA"/>
</dbReference>
<evidence type="ECO:0000313" key="1">
    <source>
        <dbReference type="EMBL" id="MBX57255.1"/>
    </source>
</evidence>
<organism evidence="1">
    <name type="scientific">Rhizophora mucronata</name>
    <name type="common">Asiatic mangrove</name>
    <dbReference type="NCBI Taxonomy" id="61149"/>
    <lineage>
        <taxon>Eukaryota</taxon>
        <taxon>Viridiplantae</taxon>
        <taxon>Streptophyta</taxon>
        <taxon>Embryophyta</taxon>
        <taxon>Tracheophyta</taxon>
        <taxon>Spermatophyta</taxon>
        <taxon>Magnoliopsida</taxon>
        <taxon>eudicotyledons</taxon>
        <taxon>Gunneridae</taxon>
        <taxon>Pentapetalae</taxon>
        <taxon>rosids</taxon>
        <taxon>fabids</taxon>
        <taxon>Malpighiales</taxon>
        <taxon>Rhizophoraceae</taxon>
        <taxon>Rhizophora</taxon>
    </lineage>
</organism>
<sequence>MRSQSPICVPLPSSYLCNYERHNKSTCLALMLNILTFKLYQHLGMDCQCRQCPYLHSLQAKHHLDHSLSPQAQSA</sequence>
<protein>
    <submittedName>
        <fullName evidence="1">Uncharacterized protein</fullName>
    </submittedName>
</protein>
<dbReference type="AlphaFoldDB" id="A0A2P2PRB1"/>
<proteinExistence type="predicted"/>
<name>A0A2P2PRB1_RHIMU</name>
<accession>A0A2P2PRB1</accession>